<organism evidence="13 14">
    <name type="scientific">Leptotrombidium deliense</name>
    <dbReference type="NCBI Taxonomy" id="299467"/>
    <lineage>
        <taxon>Eukaryota</taxon>
        <taxon>Metazoa</taxon>
        <taxon>Ecdysozoa</taxon>
        <taxon>Arthropoda</taxon>
        <taxon>Chelicerata</taxon>
        <taxon>Arachnida</taxon>
        <taxon>Acari</taxon>
        <taxon>Acariformes</taxon>
        <taxon>Trombidiformes</taxon>
        <taxon>Prostigmata</taxon>
        <taxon>Anystina</taxon>
        <taxon>Parasitengona</taxon>
        <taxon>Trombiculoidea</taxon>
        <taxon>Trombiculidae</taxon>
        <taxon>Leptotrombidium</taxon>
    </lineage>
</organism>
<proteinExistence type="inferred from homology"/>
<dbReference type="STRING" id="299467.A0A443SR80"/>
<keyword evidence="12" id="KW-0472">Membrane</keyword>
<evidence type="ECO:0000256" key="1">
    <source>
        <dbReference type="ARBA" id="ARBA00001971"/>
    </source>
</evidence>
<keyword evidence="6" id="KW-0479">Metal-binding</keyword>
<evidence type="ECO:0000256" key="6">
    <source>
        <dbReference type="ARBA" id="ARBA00022723"/>
    </source>
</evidence>
<dbReference type="Gene3D" id="1.10.630.10">
    <property type="entry name" value="Cytochrome P450"/>
    <property type="match status" value="1"/>
</dbReference>
<keyword evidence="9" id="KW-0560">Oxidoreductase</keyword>
<dbReference type="Pfam" id="PF00067">
    <property type="entry name" value="p450"/>
    <property type="match status" value="1"/>
</dbReference>
<accession>A0A443SR80</accession>
<dbReference type="InterPro" id="IPR001128">
    <property type="entry name" value="Cyt_P450"/>
</dbReference>
<comment type="subcellular location">
    <subcellularLocation>
        <location evidence="3">Endoplasmic reticulum membrane</location>
        <topology evidence="3">Peripheral membrane protein</topology>
    </subcellularLocation>
    <subcellularLocation>
        <location evidence="2">Microsome membrane</location>
        <topology evidence="2">Peripheral membrane protein</topology>
    </subcellularLocation>
</comment>
<evidence type="ECO:0000256" key="5">
    <source>
        <dbReference type="ARBA" id="ARBA00022617"/>
    </source>
</evidence>
<dbReference type="InterPro" id="IPR050476">
    <property type="entry name" value="Insect_CytP450_Detox"/>
</dbReference>
<dbReference type="InterPro" id="IPR036396">
    <property type="entry name" value="Cyt_P450_sf"/>
</dbReference>
<comment type="cofactor">
    <cofactor evidence="1">
        <name>heme</name>
        <dbReference type="ChEBI" id="CHEBI:30413"/>
    </cofactor>
</comment>
<dbReference type="SUPFAM" id="SSF48264">
    <property type="entry name" value="Cytochrome P450"/>
    <property type="match status" value="1"/>
</dbReference>
<protein>
    <submittedName>
        <fullName evidence="13">Cytochrome P450 3A6-like protein</fullName>
    </submittedName>
</protein>
<sequence length="236" mass="26979">MRNRLETIFSIDNVKSMIPLIDANIRVLMSNLETVAINGNPVDMKKYFTALNLDVISNCIFGTEINALQNVNEEFVKYTKKIFSRNEALLKVINMFLPTLSAIDSNVWNPLFSYIEQIVKHRIKSDVKRLDLLQLLLDCVSNGNQKANIVTNVADQLMLLLVEGFETTTTALSVAAYCLAYYSDFQEKVVEEIDEKDDGSTDDYKTVNRLNYLNAFVCEVLRMYPTVPRFVIYAFL</sequence>
<keyword evidence="10" id="KW-0408">Iron</keyword>
<dbReference type="PANTHER" id="PTHR24292">
    <property type="entry name" value="CYTOCHROME P450"/>
    <property type="match status" value="1"/>
</dbReference>
<evidence type="ECO:0000256" key="12">
    <source>
        <dbReference type="ARBA" id="ARBA00023136"/>
    </source>
</evidence>
<comment type="similarity">
    <text evidence="4">Belongs to the cytochrome P450 family.</text>
</comment>
<dbReference type="GO" id="GO:0016705">
    <property type="term" value="F:oxidoreductase activity, acting on paired donors, with incorporation or reduction of molecular oxygen"/>
    <property type="evidence" value="ECO:0007669"/>
    <property type="project" value="InterPro"/>
</dbReference>
<evidence type="ECO:0000256" key="10">
    <source>
        <dbReference type="ARBA" id="ARBA00023004"/>
    </source>
</evidence>
<evidence type="ECO:0000256" key="2">
    <source>
        <dbReference type="ARBA" id="ARBA00004174"/>
    </source>
</evidence>
<evidence type="ECO:0000256" key="11">
    <source>
        <dbReference type="ARBA" id="ARBA00023033"/>
    </source>
</evidence>
<keyword evidence="11" id="KW-0503">Monooxygenase</keyword>
<dbReference type="AlphaFoldDB" id="A0A443SR80"/>
<dbReference type="OrthoDB" id="6502243at2759"/>
<dbReference type="PANTHER" id="PTHR24292:SF54">
    <property type="entry name" value="CYP9F3-RELATED"/>
    <property type="match status" value="1"/>
</dbReference>
<evidence type="ECO:0000256" key="8">
    <source>
        <dbReference type="ARBA" id="ARBA00022848"/>
    </source>
</evidence>
<evidence type="ECO:0000256" key="9">
    <source>
        <dbReference type="ARBA" id="ARBA00023002"/>
    </source>
</evidence>
<evidence type="ECO:0000256" key="4">
    <source>
        <dbReference type="ARBA" id="ARBA00010617"/>
    </source>
</evidence>
<keyword evidence="7" id="KW-0256">Endoplasmic reticulum</keyword>
<reference evidence="13 14" key="1">
    <citation type="journal article" date="2018" name="Gigascience">
        <title>Genomes of trombidid mites reveal novel predicted allergens and laterally-transferred genes associated with secondary metabolism.</title>
        <authorList>
            <person name="Dong X."/>
            <person name="Chaisiri K."/>
            <person name="Xia D."/>
            <person name="Armstrong S.D."/>
            <person name="Fang Y."/>
            <person name="Donnelly M.J."/>
            <person name="Kadowaki T."/>
            <person name="McGarry J.W."/>
            <person name="Darby A.C."/>
            <person name="Makepeace B.L."/>
        </authorList>
    </citation>
    <scope>NUCLEOTIDE SEQUENCE [LARGE SCALE GENOMIC DNA]</scope>
    <source>
        <strain evidence="13">UoL-UT</strain>
    </source>
</reference>
<dbReference type="Proteomes" id="UP000288716">
    <property type="component" value="Unassembled WGS sequence"/>
</dbReference>
<evidence type="ECO:0000313" key="14">
    <source>
        <dbReference type="Proteomes" id="UP000288716"/>
    </source>
</evidence>
<evidence type="ECO:0000256" key="7">
    <source>
        <dbReference type="ARBA" id="ARBA00022824"/>
    </source>
</evidence>
<keyword evidence="8" id="KW-0492">Microsome</keyword>
<dbReference type="EMBL" id="NCKV01000662">
    <property type="protein sequence ID" value="RWS30046.1"/>
    <property type="molecule type" value="Genomic_DNA"/>
</dbReference>
<name>A0A443SR80_9ACAR</name>
<dbReference type="GO" id="GO:0005789">
    <property type="term" value="C:endoplasmic reticulum membrane"/>
    <property type="evidence" value="ECO:0007669"/>
    <property type="project" value="UniProtKB-SubCell"/>
</dbReference>
<evidence type="ECO:0000313" key="13">
    <source>
        <dbReference type="EMBL" id="RWS30046.1"/>
    </source>
</evidence>
<evidence type="ECO:0000256" key="3">
    <source>
        <dbReference type="ARBA" id="ARBA00004406"/>
    </source>
</evidence>
<dbReference type="GO" id="GO:0005506">
    <property type="term" value="F:iron ion binding"/>
    <property type="evidence" value="ECO:0007669"/>
    <property type="project" value="InterPro"/>
</dbReference>
<gene>
    <name evidence="13" type="ORF">B4U80_12683</name>
</gene>
<keyword evidence="14" id="KW-1185">Reference proteome</keyword>
<keyword evidence="5" id="KW-0349">Heme</keyword>
<dbReference type="GO" id="GO:0020037">
    <property type="term" value="F:heme binding"/>
    <property type="evidence" value="ECO:0007669"/>
    <property type="project" value="InterPro"/>
</dbReference>
<dbReference type="VEuPathDB" id="VectorBase:LDEU001993"/>
<dbReference type="GO" id="GO:0004497">
    <property type="term" value="F:monooxygenase activity"/>
    <property type="evidence" value="ECO:0007669"/>
    <property type="project" value="UniProtKB-KW"/>
</dbReference>
<comment type="caution">
    <text evidence="13">The sequence shown here is derived from an EMBL/GenBank/DDBJ whole genome shotgun (WGS) entry which is preliminary data.</text>
</comment>